<keyword evidence="8" id="KW-1185">Reference proteome</keyword>
<evidence type="ECO:0000313" key="7">
    <source>
        <dbReference type="EnsemblMetazoa" id="SMAR009233-PA"/>
    </source>
</evidence>
<dbReference type="InterPro" id="IPR036920">
    <property type="entry name" value="Ribosomal_uL16_sf"/>
</dbReference>
<dbReference type="PhylomeDB" id="T1J6G4"/>
<protein>
    <recommendedName>
        <fullName evidence="4">Large ribosomal subunit protein uL16m</fullName>
    </recommendedName>
    <alternativeName>
        <fullName evidence="5">39S ribosomal protein L16, mitochondrial</fullName>
    </alternativeName>
</protein>
<keyword evidence="3" id="KW-0687">Ribonucleoprotein</keyword>
<evidence type="ECO:0000256" key="6">
    <source>
        <dbReference type="SAM" id="MobiDB-lite"/>
    </source>
</evidence>
<evidence type="ECO:0000313" key="8">
    <source>
        <dbReference type="Proteomes" id="UP000014500"/>
    </source>
</evidence>
<dbReference type="SUPFAM" id="SSF54686">
    <property type="entry name" value="Ribosomal protein L16p/L10e"/>
    <property type="match status" value="1"/>
</dbReference>
<sequence length="247" mass="28890">MNSLRLAHRSCSFLLYRSFPCWNNVQSASVNTCMYEIPPDFSDVEYPEKNKLPIMPKVPLNTSNRKPQPFPKRAIDMRGPELIHNRLIHKQFGVMALTGGELLFGHFEVIRNVINRKMDPKTMFAIWRVDPPWKPISRKSQGKRMGGGKSPIHHYSTPVKAGRIIFEMGGKTEFRLVKRLLVEVVSKLPFQAALVSQDILEKEMEYKKQRESRNINPFNFEYMIKNNMAGSDKWVSRYDRHWYGKFQ</sequence>
<dbReference type="HOGENOM" id="CLU_096518_0_0_1"/>
<keyword evidence="2" id="KW-0689">Ribosomal protein</keyword>
<dbReference type="OMA" id="WGHMEMM"/>
<evidence type="ECO:0000256" key="3">
    <source>
        <dbReference type="ARBA" id="ARBA00023274"/>
    </source>
</evidence>
<dbReference type="PANTHER" id="PTHR12220:SF13">
    <property type="entry name" value="LARGE RIBOSOMAL SUBUNIT PROTEIN UL16M"/>
    <property type="match status" value="1"/>
</dbReference>
<name>T1J6G4_STRMM</name>
<dbReference type="EnsemblMetazoa" id="SMAR009233-RA">
    <property type="protein sequence ID" value="SMAR009233-PA"/>
    <property type="gene ID" value="SMAR009233"/>
</dbReference>
<dbReference type="GO" id="GO:0005762">
    <property type="term" value="C:mitochondrial large ribosomal subunit"/>
    <property type="evidence" value="ECO:0007669"/>
    <property type="project" value="TreeGrafter"/>
</dbReference>
<reference evidence="8" key="1">
    <citation type="submission" date="2011-05" db="EMBL/GenBank/DDBJ databases">
        <authorList>
            <person name="Richards S.R."/>
            <person name="Qu J."/>
            <person name="Jiang H."/>
            <person name="Jhangiani S.N."/>
            <person name="Agravi P."/>
            <person name="Goodspeed R."/>
            <person name="Gross S."/>
            <person name="Mandapat C."/>
            <person name="Jackson L."/>
            <person name="Mathew T."/>
            <person name="Pu L."/>
            <person name="Thornton R."/>
            <person name="Saada N."/>
            <person name="Wilczek-Boney K.B."/>
            <person name="Lee S."/>
            <person name="Kovar C."/>
            <person name="Wu Y."/>
            <person name="Scherer S.E."/>
            <person name="Worley K.C."/>
            <person name="Muzny D.M."/>
            <person name="Gibbs R."/>
        </authorList>
    </citation>
    <scope>NUCLEOTIDE SEQUENCE</scope>
    <source>
        <strain evidence="8">Brora</strain>
    </source>
</reference>
<dbReference type="GO" id="GO:0019843">
    <property type="term" value="F:rRNA binding"/>
    <property type="evidence" value="ECO:0007669"/>
    <property type="project" value="InterPro"/>
</dbReference>
<dbReference type="InterPro" id="IPR016180">
    <property type="entry name" value="Ribosomal_uL16_dom"/>
</dbReference>
<dbReference type="CDD" id="cd01433">
    <property type="entry name" value="Ribosomal_L16_L10e"/>
    <property type="match status" value="1"/>
</dbReference>
<dbReference type="STRING" id="126957.T1J6G4"/>
<evidence type="ECO:0000256" key="5">
    <source>
        <dbReference type="ARBA" id="ARBA00035440"/>
    </source>
</evidence>
<dbReference type="eggNOG" id="KOG3422">
    <property type="taxonomic scope" value="Eukaryota"/>
</dbReference>
<dbReference type="InterPro" id="IPR047873">
    <property type="entry name" value="Ribosomal_uL16"/>
</dbReference>
<dbReference type="AlphaFoldDB" id="T1J6G4"/>
<dbReference type="GO" id="GO:0003735">
    <property type="term" value="F:structural constituent of ribosome"/>
    <property type="evidence" value="ECO:0007669"/>
    <property type="project" value="InterPro"/>
</dbReference>
<dbReference type="Proteomes" id="UP000014500">
    <property type="component" value="Unassembled WGS sequence"/>
</dbReference>
<dbReference type="Gene3D" id="3.90.1170.10">
    <property type="entry name" value="Ribosomal protein L10e/L16"/>
    <property type="match status" value="1"/>
</dbReference>
<evidence type="ECO:0000256" key="1">
    <source>
        <dbReference type="ARBA" id="ARBA00008931"/>
    </source>
</evidence>
<dbReference type="PANTHER" id="PTHR12220">
    <property type="entry name" value="50S/60S RIBOSOMAL PROTEIN L16"/>
    <property type="match status" value="1"/>
</dbReference>
<comment type="similarity">
    <text evidence="1">Belongs to the universal ribosomal protein uL16 family.</text>
</comment>
<feature type="region of interest" description="Disordered" evidence="6">
    <location>
        <begin position="55"/>
        <end position="74"/>
    </location>
</feature>
<evidence type="ECO:0000256" key="2">
    <source>
        <dbReference type="ARBA" id="ARBA00022980"/>
    </source>
</evidence>
<organism evidence="7 8">
    <name type="scientific">Strigamia maritima</name>
    <name type="common">European centipede</name>
    <name type="synonym">Geophilus maritimus</name>
    <dbReference type="NCBI Taxonomy" id="126957"/>
    <lineage>
        <taxon>Eukaryota</taxon>
        <taxon>Metazoa</taxon>
        <taxon>Ecdysozoa</taxon>
        <taxon>Arthropoda</taxon>
        <taxon>Myriapoda</taxon>
        <taxon>Chilopoda</taxon>
        <taxon>Pleurostigmophora</taxon>
        <taxon>Geophilomorpha</taxon>
        <taxon>Linotaeniidae</taxon>
        <taxon>Strigamia</taxon>
    </lineage>
</organism>
<dbReference type="GO" id="GO:0032543">
    <property type="term" value="P:mitochondrial translation"/>
    <property type="evidence" value="ECO:0007669"/>
    <property type="project" value="TreeGrafter"/>
</dbReference>
<dbReference type="InterPro" id="IPR000114">
    <property type="entry name" value="Ribosomal_uL16_bact-type"/>
</dbReference>
<dbReference type="Pfam" id="PF00252">
    <property type="entry name" value="Ribosomal_L16"/>
    <property type="match status" value="1"/>
</dbReference>
<evidence type="ECO:0000256" key="4">
    <source>
        <dbReference type="ARBA" id="ARBA00035302"/>
    </source>
</evidence>
<reference evidence="7" key="2">
    <citation type="submission" date="2015-02" db="UniProtKB">
        <authorList>
            <consortium name="EnsemblMetazoa"/>
        </authorList>
    </citation>
    <scope>IDENTIFICATION</scope>
</reference>
<proteinExistence type="inferred from homology"/>
<dbReference type="EMBL" id="JH431878">
    <property type="status" value="NOT_ANNOTATED_CDS"/>
    <property type="molecule type" value="Genomic_DNA"/>
</dbReference>
<accession>T1J6G4</accession>